<name>H8KTP7_SOLCM</name>
<organism evidence="2 3">
    <name type="scientific">Solitalea canadensis (strain ATCC 29591 / DSM 3403 / JCM 21819 / LMG 8368 / NBRC 15130 / NCIMB 12057 / USAM 9D)</name>
    <name type="common">Flexibacter canadensis</name>
    <dbReference type="NCBI Taxonomy" id="929556"/>
    <lineage>
        <taxon>Bacteria</taxon>
        <taxon>Pseudomonadati</taxon>
        <taxon>Bacteroidota</taxon>
        <taxon>Sphingobacteriia</taxon>
        <taxon>Sphingobacteriales</taxon>
        <taxon>Sphingobacteriaceae</taxon>
        <taxon>Solitalea</taxon>
    </lineage>
</organism>
<keyword evidence="3" id="KW-1185">Reference proteome</keyword>
<keyword evidence="1" id="KW-0812">Transmembrane</keyword>
<dbReference type="Proteomes" id="UP000007590">
    <property type="component" value="Chromosome"/>
</dbReference>
<dbReference type="KEGG" id="scn:Solca_1549"/>
<dbReference type="AlphaFoldDB" id="H8KTP7"/>
<evidence type="ECO:0000256" key="1">
    <source>
        <dbReference type="SAM" id="Phobius"/>
    </source>
</evidence>
<accession>H8KTP7</accession>
<dbReference type="EMBL" id="CP003349">
    <property type="protein sequence ID" value="AFD06622.1"/>
    <property type="molecule type" value="Genomic_DNA"/>
</dbReference>
<evidence type="ECO:0000313" key="3">
    <source>
        <dbReference type="Proteomes" id="UP000007590"/>
    </source>
</evidence>
<reference evidence="2" key="1">
    <citation type="submission" date="2012-02" db="EMBL/GenBank/DDBJ databases">
        <title>The complete genome of Solitalea canadensis DSM 3403.</title>
        <authorList>
            <consortium name="US DOE Joint Genome Institute (JGI-PGF)"/>
            <person name="Lucas S."/>
            <person name="Copeland A."/>
            <person name="Lapidus A."/>
            <person name="Glavina del Rio T."/>
            <person name="Dalin E."/>
            <person name="Tice H."/>
            <person name="Bruce D."/>
            <person name="Goodwin L."/>
            <person name="Pitluck S."/>
            <person name="Peters L."/>
            <person name="Ovchinnikova G."/>
            <person name="Lu M."/>
            <person name="Kyrpides N."/>
            <person name="Mavromatis K."/>
            <person name="Ivanova N."/>
            <person name="Brettin T."/>
            <person name="Detter J.C."/>
            <person name="Han C."/>
            <person name="Larimer F."/>
            <person name="Land M."/>
            <person name="Hauser L."/>
            <person name="Markowitz V."/>
            <person name="Cheng J.-F."/>
            <person name="Hugenholtz P."/>
            <person name="Woyke T."/>
            <person name="Wu D."/>
            <person name="Spring S."/>
            <person name="Schroeder M."/>
            <person name="Kopitz M."/>
            <person name="Brambilla E."/>
            <person name="Klenk H.-P."/>
            <person name="Eisen J.A."/>
        </authorList>
    </citation>
    <scope>NUCLEOTIDE SEQUENCE</scope>
    <source>
        <strain evidence="2">DSM 3403</strain>
    </source>
</reference>
<gene>
    <name evidence="2" type="ordered locus">Solca_1549</name>
</gene>
<protein>
    <submittedName>
        <fullName evidence="2">Uncharacterized protein</fullName>
    </submittedName>
</protein>
<proteinExistence type="predicted"/>
<keyword evidence="1" id="KW-0472">Membrane</keyword>
<keyword evidence="1" id="KW-1133">Transmembrane helix</keyword>
<dbReference type="STRING" id="929556.Solca_1549"/>
<feature type="transmembrane region" description="Helical" evidence="1">
    <location>
        <begin position="66"/>
        <end position="85"/>
    </location>
</feature>
<sequence length="86" mass="9847">MNNLTIVTLVLVILSASCKNKDSGKKYFNKDVQNSYTEKLNSFPRYLVNFFPSKIDGFMVCLKLKIPPMNAFILCIMILIIKKVLL</sequence>
<evidence type="ECO:0000313" key="2">
    <source>
        <dbReference type="EMBL" id="AFD06622.1"/>
    </source>
</evidence>
<dbReference type="HOGENOM" id="CLU_2496241_0_0_10"/>